<evidence type="ECO:0000256" key="9">
    <source>
        <dbReference type="SAM" id="Phobius"/>
    </source>
</evidence>
<dbReference type="NCBIfam" id="TIGR01695">
    <property type="entry name" value="murJ_mviN"/>
    <property type="match status" value="1"/>
</dbReference>
<dbReference type="eggNOG" id="COG0728">
    <property type="taxonomic scope" value="Bacteria"/>
</dbReference>
<protein>
    <submittedName>
        <fullName evidence="10">Integral membrane protein MviN</fullName>
    </submittedName>
</protein>
<feature type="transmembrane region" description="Helical" evidence="9">
    <location>
        <begin position="438"/>
        <end position="457"/>
    </location>
</feature>
<accession>F7ZZD6</accession>
<dbReference type="InterPro" id="IPR051050">
    <property type="entry name" value="Lipid_II_flippase_MurJ/MviN"/>
</dbReference>
<sequence length="706" mass="74150">MSDQALRRGAALMASGTAVSRLLGLLRAVVLVAAIGATGQAADAFAVANKLPNVLYMLLVGGVLNAVLVPQVVRAYKRQVGQEYVDRLLTFGFTVLAGVSLVLTVAAPLLVALYTSPGNAPQRDLAVTFAYWCIPQVFFYGAYALLGQVLNARHSFGPYMWAPVVNNVVSIVGFVVFIVAFDSVPGSGLTRAAQWHGGHVALLAGSATLGVIAQATILFPALRRAGVRYQPRWGLRDSGLGRAGAVATWTLVGLGVGQLGYVVVSRVASEAPEAARAAARAAGEGLRAVAGNAAYDSAFLIFMLPHSLVTVSLATALFTRLAERAHDRDTDGVRASLSSGVRIVGVFTVLATAVIAVLAEPVTRLVMPTERPATVSAVASVVVAMILGLPAFGAWSMAQRVYYAYEDTRGMVPVQAVMAAVVVAGTMLSRAVLPASRWVVGIGVAMSVSYVVGAVVAMRSLGRRLDGADGPRIVALHVRAAVAAGVAAAAGALLLAGLRALLDDGVLASVLACVLVGVVMVVAYVAALRFLRVTELDELLTPLLVRLSRIGPLRGLARFARPVPEDPDIPAGPTPPRRAPRSVTSRPVHPGGAYYVPEQDEPLDDGTYLAQEEPGVDATTAFGPPPERRSTGVRPHDEAPRAPRTHRSRPHYPPGDPRYRPSPIDGFLSDGFLADEFLSQQAHQDPDERRRPPRGGRPDDGTSAPV</sequence>
<evidence type="ECO:0000256" key="3">
    <source>
        <dbReference type="ARBA" id="ARBA00022692"/>
    </source>
</evidence>
<evidence type="ECO:0000256" key="6">
    <source>
        <dbReference type="ARBA" id="ARBA00022989"/>
    </source>
</evidence>
<reference evidence="11" key="1">
    <citation type="submission" date="2011-04" db="EMBL/GenBank/DDBJ databases">
        <title>Complete sequence of Cellvibrio gilvus ATCC 13127.</title>
        <authorList>
            <person name="Lucas S."/>
            <person name="Han J."/>
            <person name="Lapidus A."/>
            <person name="Cheng J.-F."/>
            <person name="Goodwin L."/>
            <person name="Pitluck S."/>
            <person name="Peters L."/>
            <person name="Munk A."/>
            <person name="Detter J.C."/>
            <person name="Han C."/>
            <person name="Tapia R."/>
            <person name="Land M."/>
            <person name="Hauser L."/>
            <person name="Kyrpides N."/>
            <person name="Ivanova N."/>
            <person name="Ovchinnikova G."/>
            <person name="Pagani I."/>
            <person name="Mead D."/>
            <person name="Brumm P."/>
            <person name="Woyke T."/>
        </authorList>
    </citation>
    <scope>NUCLEOTIDE SEQUENCE [LARGE SCALE GENOMIC DNA]</scope>
    <source>
        <strain evidence="11">ATCC 13127 / NRRL B-14078</strain>
    </source>
</reference>
<keyword evidence="11" id="KW-1185">Reference proteome</keyword>
<name>F7ZZD6_CELGA</name>
<proteinExistence type="predicted"/>
<feature type="compositionally biased region" description="Basic and acidic residues" evidence="8">
    <location>
        <begin position="684"/>
        <end position="700"/>
    </location>
</feature>
<feature type="transmembrane region" description="Helical" evidence="9">
    <location>
        <begin position="478"/>
        <end position="500"/>
    </location>
</feature>
<feature type="transmembrane region" description="Helical" evidence="9">
    <location>
        <begin position="201"/>
        <end position="222"/>
    </location>
</feature>
<feature type="transmembrane region" description="Helical" evidence="9">
    <location>
        <begin position="506"/>
        <end position="527"/>
    </location>
</feature>
<dbReference type="KEGG" id="cga:Celgi_3194"/>
<evidence type="ECO:0000256" key="4">
    <source>
        <dbReference type="ARBA" id="ARBA00022960"/>
    </source>
</evidence>
<dbReference type="STRING" id="593907.Celgi_3194"/>
<dbReference type="GO" id="GO:0005886">
    <property type="term" value="C:plasma membrane"/>
    <property type="evidence" value="ECO:0007669"/>
    <property type="project" value="UniProtKB-SubCell"/>
</dbReference>
<feature type="transmembrane region" description="Helical" evidence="9">
    <location>
        <begin position="298"/>
        <end position="319"/>
    </location>
</feature>
<dbReference type="GO" id="GO:0008360">
    <property type="term" value="P:regulation of cell shape"/>
    <property type="evidence" value="ECO:0007669"/>
    <property type="project" value="UniProtKB-KW"/>
</dbReference>
<feature type="transmembrane region" description="Helical" evidence="9">
    <location>
        <begin position="340"/>
        <end position="358"/>
    </location>
</feature>
<dbReference type="GO" id="GO:0009252">
    <property type="term" value="P:peptidoglycan biosynthetic process"/>
    <property type="evidence" value="ECO:0007669"/>
    <property type="project" value="UniProtKB-KW"/>
</dbReference>
<dbReference type="GO" id="GO:0034204">
    <property type="term" value="P:lipid translocation"/>
    <property type="evidence" value="ECO:0007669"/>
    <property type="project" value="TreeGrafter"/>
</dbReference>
<evidence type="ECO:0000256" key="8">
    <source>
        <dbReference type="SAM" id="MobiDB-lite"/>
    </source>
</evidence>
<keyword evidence="6 9" id="KW-1133">Transmembrane helix</keyword>
<feature type="transmembrane region" description="Helical" evidence="9">
    <location>
        <begin position="158"/>
        <end position="181"/>
    </location>
</feature>
<organism evidence="10 11">
    <name type="scientific">Cellulomonas gilvus (strain ATCC 13127 / NRRL B-14078)</name>
    <name type="common">Cellvibrio gilvus</name>
    <dbReference type="NCBI Taxonomy" id="593907"/>
    <lineage>
        <taxon>Bacteria</taxon>
        <taxon>Bacillati</taxon>
        <taxon>Actinomycetota</taxon>
        <taxon>Actinomycetes</taxon>
        <taxon>Micrococcales</taxon>
        <taxon>Cellulomonadaceae</taxon>
        <taxon>Cellulomonas</taxon>
    </lineage>
</organism>
<feature type="compositionally biased region" description="Basic and acidic residues" evidence="8">
    <location>
        <begin position="626"/>
        <end position="641"/>
    </location>
</feature>
<evidence type="ECO:0000256" key="5">
    <source>
        <dbReference type="ARBA" id="ARBA00022984"/>
    </source>
</evidence>
<evidence type="ECO:0000313" key="11">
    <source>
        <dbReference type="Proteomes" id="UP000000485"/>
    </source>
</evidence>
<gene>
    <name evidence="10" type="ordered locus">Celgi_3194</name>
</gene>
<dbReference type="EMBL" id="CP002665">
    <property type="protein sequence ID" value="AEI13683.1"/>
    <property type="molecule type" value="Genomic_DNA"/>
</dbReference>
<dbReference type="PANTHER" id="PTHR47019">
    <property type="entry name" value="LIPID II FLIPPASE MURJ"/>
    <property type="match status" value="1"/>
</dbReference>
<dbReference type="GO" id="GO:0015648">
    <property type="term" value="F:lipid-linked peptidoglycan transporter activity"/>
    <property type="evidence" value="ECO:0007669"/>
    <property type="project" value="TreeGrafter"/>
</dbReference>
<evidence type="ECO:0000256" key="7">
    <source>
        <dbReference type="ARBA" id="ARBA00023136"/>
    </source>
</evidence>
<dbReference type="Pfam" id="PF03023">
    <property type="entry name" value="MurJ"/>
    <property type="match status" value="1"/>
</dbReference>
<feature type="transmembrane region" description="Helical" evidence="9">
    <location>
        <begin position="378"/>
        <end position="398"/>
    </location>
</feature>
<feature type="region of interest" description="Disordered" evidence="8">
    <location>
        <begin position="561"/>
        <end position="706"/>
    </location>
</feature>
<dbReference type="HOGENOM" id="CLU_006797_3_0_11"/>
<feature type="transmembrane region" description="Helical" evidence="9">
    <location>
        <begin position="54"/>
        <end position="76"/>
    </location>
</feature>
<comment type="subcellular location">
    <subcellularLocation>
        <location evidence="1">Cell membrane</location>
        <topology evidence="1">Multi-pass membrane protein</topology>
    </subcellularLocation>
</comment>
<dbReference type="AlphaFoldDB" id="F7ZZD6"/>
<feature type="transmembrane region" description="Helical" evidence="9">
    <location>
        <begin position="126"/>
        <end position="146"/>
    </location>
</feature>
<dbReference type="InterPro" id="IPR004268">
    <property type="entry name" value="MurJ"/>
</dbReference>
<dbReference type="PRINTS" id="PR01806">
    <property type="entry name" value="VIRFACTRMVIN"/>
</dbReference>
<evidence type="ECO:0000256" key="2">
    <source>
        <dbReference type="ARBA" id="ARBA00022475"/>
    </source>
</evidence>
<evidence type="ECO:0000256" key="1">
    <source>
        <dbReference type="ARBA" id="ARBA00004651"/>
    </source>
</evidence>
<keyword evidence="7 9" id="KW-0472">Membrane</keyword>
<keyword evidence="5" id="KW-0573">Peptidoglycan synthesis</keyword>
<feature type="transmembrane region" description="Helical" evidence="9">
    <location>
        <begin position="88"/>
        <end position="114"/>
    </location>
</feature>
<dbReference type="PANTHER" id="PTHR47019:SF1">
    <property type="entry name" value="LIPID II FLIPPASE MURJ"/>
    <property type="match status" value="1"/>
</dbReference>
<dbReference type="CDD" id="cd13123">
    <property type="entry name" value="MATE_MurJ_like"/>
    <property type="match status" value="1"/>
</dbReference>
<keyword evidence="2" id="KW-1003">Cell membrane</keyword>
<evidence type="ECO:0000313" key="10">
    <source>
        <dbReference type="EMBL" id="AEI13683.1"/>
    </source>
</evidence>
<feature type="transmembrane region" description="Helical" evidence="9">
    <location>
        <begin position="410"/>
        <end position="432"/>
    </location>
</feature>
<dbReference type="RefSeq" id="WP_013885197.1">
    <property type="nucleotide sequence ID" value="NC_015671.1"/>
</dbReference>
<keyword evidence="3 9" id="KW-0812">Transmembrane</keyword>
<keyword evidence="4" id="KW-0133">Cell shape</keyword>
<dbReference type="Proteomes" id="UP000000485">
    <property type="component" value="Chromosome"/>
</dbReference>